<dbReference type="Pfam" id="PF07705">
    <property type="entry name" value="CARDB"/>
    <property type="match status" value="1"/>
</dbReference>
<dbReference type="Pfam" id="PF11617">
    <property type="entry name" value="Cu-binding_MopE"/>
    <property type="match status" value="2"/>
</dbReference>
<proteinExistence type="predicted"/>
<dbReference type="Gene3D" id="2.60.40.10">
    <property type="entry name" value="Immunoglobulins"/>
    <property type="match status" value="2"/>
</dbReference>
<evidence type="ECO:0000259" key="1">
    <source>
        <dbReference type="Pfam" id="PF07705"/>
    </source>
</evidence>
<organism evidence="2 3">
    <name type="scientific">Candidatus Iainarchaeum sp</name>
    <dbReference type="NCBI Taxonomy" id="3101447"/>
    <lineage>
        <taxon>Archaea</taxon>
        <taxon>Candidatus Iainarchaeota</taxon>
        <taxon>Candidatus Iainarchaeia</taxon>
        <taxon>Candidatus Iainarchaeales</taxon>
        <taxon>Candidatus Iainarchaeaceae</taxon>
        <taxon>Candidatus Iainarchaeum</taxon>
    </lineage>
</organism>
<dbReference type="AlphaFoldDB" id="A0A2D6LZY6"/>
<name>A0A2D6LZY6_9ARCH</name>
<dbReference type="Proteomes" id="UP000226592">
    <property type="component" value="Unassembled WGS sequence"/>
</dbReference>
<evidence type="ECO:0000313" key="2">
    <source>
        <dbReference type="EMBL" id="MAG21723.1"/>
    </source>
</evidence>
<accession>A0A2D6LZY6</accession>
<comment type="caution">
    <text evidence="2">The sequence shown here is derived from an EMBL/GenBank/DDBJ whole genome shotgun (WGS) entry which is preliminary data.</text>
</comment>
<sequence length="832" mass="89630">MNFNAKRTIGILLVISLLLLSAGTATAVVSNWQQCVKYVLGECNTIDNCCEVLVSAYGDKSCKYCLTACDEEESGICGIGTTRPECPEVCPRDNLPDLTIYTAIIDGVEINPDETASVEDAAAIIQVGITNSGASDVSGAFSTALYKGICGSPSAELVAEVEYPFTTFAVGASDIIEFETAVDWEADTTQEFCATVDSTEVQDELLETNNDFAFLILNGGALEECIPDATRACGPGTSVGLCVDGIQSCLATGVWGECQNAVYPAPELCDSYDNDCDGDVDESCEAICLEDGQEIHMTTDILRDGVFELPCDGTLTLPKDTKYNDDILAVIEDTAGRYDLFVESDWAKFSLIGNTCAIFIGSNPPSNCSLFDFMGYPGTGKNGKSPWWKDSFVCGGGSCGSEKTHVWDRGGTPILYDGKKPGKFLKWKKDYSIDILAGEKLRMISAEFGGSGEINGDLTIRYDQVGSCSTPTCTTGSSCTDEDSDGFAIEGGDCGSVDCADNDPLVHPAAPEICGDLKDNDCDGEVDEEPCIEICSGGKTRECELDLGDCLGTQVCINDSWGECTGVCSAADLIFNKVEVSNFLIVEGASIDLEYAPIAYFEIDVENIGTDATGNFAVTVYESSCANASESNVLQSYAINSLAAGNIRKNSFQSIVSWAGDQEFCVMVDSANNVNEGDETNNTIGFILAAAALDKIYSFNPFVQSEAIMAGARVSSSKAFTFDSSTADFTIVEETVDPFDGFVLDIFELNSLQNMGPYTLEASSSGFYAEHNFNLIDKRATEEVLGLEIPIEYTITDELTVRWWNDPEFLKLFNFKRINNLTELFFEVIYEE</sequence>
<dbReference type="InterPro" id="IPR011635">
    <property type="entry name" value="CARDB"/>
</dbReference>
<evidence type="ECO:0000313" key="3">
    <source>
        <dbReference type="Proteomes" id="UP000226592"/>
    </source>
</evidence>
<reference evidence="3" key="1">
    <citation type="submission" date="2017-09" db="EMBL/GenBank/DDBJ databases">
        <title>The Reconstruction of 2,631 Draft Metagenome-Assembled Genomes from the Global Oceans.</title>
        <authorList>
            <person name="Tully B.J."/>
            <person name="Graham E.D."/>
            <person name="Heidelberg J.F."/>
        </authorList>
    </citation>
    <scope>NUCLEOTIDE SEQUENCE [LARGE SCALE GENOMIC DNA]</scope>
</reference>
<gene>
    <name evidence="2" type="ORF">CL943_00260</name>
</gene>
<dbReference type="EMBL" id="NZBU01000001">
    <property type="protein sequence ID" value="MAG21723.1"/>
    <property type="molecule type" value="Genomic_DNA"/>
</dbReference>
<protein>
    <recommendedName>
        <fullName evidence="1">CARDB domain-containing protein</fullName>
    </recommendedName>
</protein>
<feature type="domain" description="CARDB" evidence="1">
    <location>
        <begin position="601"/>
        <end position="683"/>
    </location>
</feature>
<dbReference type="InterPro" id="IPR021655">
    <property type="entry name" value="Put_metal-bd"/>
</dbReference>
<dbReference type="InterPro" id="IPR013783">
    <property type="entry name" value="Ig-like_fold"/>
</dbReference>